<dbReference type="GO" id="GO:0016740">
    <property type="term" value="F:transferase activity"/>
    <property type="evidence" value="ECO:0007669"/>
    <property type="project" value="UniProtKB-KW"/>
</dbReference>
<proteinExistence type="predicted"/>
<dbReference type="Gene3D" id="3.30.460.10">
    <property type="entry name" value="Beta Polymerase, domain 2"/>
    <property type="match status" value="1"/>
</dbReference>
<reference evidence="2 3" key="1">
    <citation type="submission" date="2019-03" db="EMBL/GenBank/DDBJ databases">
        <title>Draft Genome Sequence of Desulfosporosinus fructosivorans Strain 63.6F, Isolated from Marine Sediment in the Baltic Sea.</title>
        <authorList>
            <person name="Hausmann B."/>
            <person name="Vandieken V."/>
            <person name="Pjevac P."/>
            <person name="Schreck K."/>
            <person name="Herbold C.W."/>
            <person name="Loy A."/>
        </authorList>
    </citation>
    <scope>NUCLEOTIDE SEQUENCE [LARGE SCALE GENOMIC DNA]</scope>
    <source>
        <strain evidence="2 3">63.6F</strain>
    </source>
</reference>
<dbReference type="PANTHER" id="PTHR43852:SF3">
    <property type="entry name" value="NUCLEOTIDYLTRANSFERASE"/>
    <property type="match status" value="1"/>
</dbReference>
<feature type="domain" description="Polymerase beta nucleotidyltransferase" evidence="1">
    <location>
        <begin position="6"/>
        <end position="93"/>
    </location>
</feature>
<sequence length="93" mass="10544">MDSVLERIKEISLQYKVDKIVLFGSRARGDHSSVSDYDIEIYGNDLSALDKACLRNDADEIETLKKIDIIFVQTNSTDGLMESIKRDGVIIYE</sequence>
<comment type="caution">
    <text evidence="2">The sequence shown here is derived from an EMBL/GenBank/DDBJ whole genome shotgun (WGS) entry which is preliminary data.</text>
</comment>
<dbReference type="InterPro" id="IPR052930">
    <property type="entry name" value="TA_antitoxin_MntA"/>
</dbReference>
<protein>
    <submittedName>
        <fullName evidence="2">Nucleotidyltransferase domain-containing protein</fullName>
    </submittedName>
</protein>
<dbReference type="RefSeq" id="WP_135548051.1">
    <property type="nucleotide sequence ID" value="NZ_SPQQ01000005.1"/>
</dbReference>
<keyword evidence="2" id="KW-0808">Transferase</keyword>
<keyword evidence="3" id="KW-1185">Reference proteome</keyword>
<dbReference type="EMBL" id="SPQQ01000005">
    <property type="protein sequence ID" value="TGE37152.1"/>
    <property type="molecule type" value="Genomic_DNA"/>
</dbReference>
<accession>A0A4Z0R241</accession>
<name>A0A4Z0R241_9FIRM</name>
<dbReference type="OrthoDB" id="9803106at2"/>
<dbReference type="Pfam" id="PF18765">
    <property type="entry name" value="Polbeta"/>
    <property type="match status" value="1"/>
</dbReference>
<evidence type="ECO:0000259" key="1">
    <source>
        <dbReference type="Pfam" id="PF18765"/>
    </source>
</evidence>
<organism evidence="2 3">
    <name type="scientific">Desulfosporosinus fructosivorans</name>
    <dbReference type="NCBI Taxonomy" id="2018669"/>
    <lineage>
        <taxon>Bacteria</taxon>
        <taxon>Bacillati</taxon>
        <taxon>Bacillota</taxon>
        <taxon>Clostridia</taxon>
        <taxon>Eubacteriales</taxon>
        <taxon>Desulfitobacteriaceae</taxon>
        <taxon>Desulfosporosinus</taxon>
    </lineage>
</organism>
<dbReference type="Proteomes" id="UP000298460">
    <property type="component" value="Unassembled WGS sequence"/>
</dbReference>
<dbReference type="AlphaFoldDB" id="A0A4Z0R241"/>
<dbReference type="InterPro" id="IPR043519">
    <property type="entry name" value="NT_sf"/>
</dbReference>
<dbReference type="SUPFAM" id="SSF81301">
    <property type="entry name" value="Nucleotidyltransferase"/>
    <property type="match status" value="1"/>
</dbReference>
<dbReference type="InterPro" id="IPR041633">
    <property type="entry name" value="Polbeta"/>
</dbReference>
<evidence type="ECO:0000313" key="3">
    <source>
        <dbReference type="Proteomes" id="UP000298460"/>
    </source>
</evidence>
<gene>
    <name evidence="2" type="ORF">E4K67_14815</name>
</gene>
<evidence type="ECO:0000313" key="2">
    <source>
        <dbReference type="EMBL" id="TGE37152.1"/>
    </source>
</evidence>
<dbReference type="CDD" id="cd05403">
    <property type="entry name" value="NT_KNTase_like"/>
    <property type="match status" value="1"/>
</dbReference>
<dbReference type="PANTHER" id="PTHR43852">
    <property type="entry name" value="NUCLEOTIDYLTRANSFERASE"/>
    <property type="match status" value="1"/>
</dbReference>